<feature type="region of interest" description="Disordered" evidence="1">
    <location>
        <begin position="1"/>
        <end position="38"/>
    </location>
</feature>
<protein>
    <submittedName>
        <fullName evidence="2">Uncharacterized protein</fullName>
    </submittedName>
</protein>
<evidence type="ECO:0000313" key="3">
    <source>
        <dbReference type="Proteomes" id="UP000053586"/>
    </source>
</evidence>
<name>H5TF70_9ALTE</name>
<gene>
    <name evidence="2" type="ORF">GPUN_2883</name>
</gene>
<reference evidence="2 3" key="2">
    <citation type="journal article" date="2017" name="Antonie Van Leeuwenhoek">
        <title>Rhizobium rhizosphaerae sp. nov., a novel species isolated from rice rhizosphere.</title>
        <authorList>
            <person name="Zhao J.J."/>
            <person name="Zhang J."/>
            <person name="Zhang R.J."/>
            <person name="Zhang C.W."/>
            <person name="Yin H.Q."/>
            <person name="Zhang X.X."/>
        </authorList>
    </citation>
    <scope>NUCLEOTIDE SEQUENCE [LARGE SCALE GENOMIC DNA]</scope>
    <source>
        <strain evidence="2 3">ACAM 611</strain>
    </source>
</reference>
<evidence type="ECO:0000313" key="2">
    <source>
        <dbReference type="EMBL" id="GAB56997.1"/>
    </source>
</evidence>
<feature type="compositionally biased region" description="Polar residues" evidence="1">
    <location>
        <begin position="8"/>
        <end position="32"/>
    </location>
</feature>
<comment type="caution">
    <text evidence="2">The sequence shown here is derived from an EMBL/GenBank/DDBJ whole genome shotgun (WGS) entry which is preliminary data.</text>
</comment>
<reference evidence="2 3" key="1">
    <citation type="journal article" date="2012" name="J. Bacteriol.">
        <title>Genome sequence of proteorhodopsin-containing sea ice bacterium Glaciecola punicea ACAM 611T.</title>
        <authorList>
            <person name="Qin Q.-L."/>
            <person name="Xie B.-B."/>
            <person name="Shu Y.-L."/>
            <person name="Rong J.-C."/>
            <person name="Zhao D.-L."/>
            <person name="Zhang X.-Y."/>
            <person name="Chen X.-L."/>
            <person name="Zhou B.-C."/>
            <person name="Zhanga Y.-Z."/>
        </authorList>
    </citation>
    <scope>NUCLEOTIDE SEQUENCE [LARGE SCALE GENOMIC DNA]</scope>
    <source>
        <strain evidence="2 3">ACAM 611</strain>
    </source>
</reference>
<evidence type="ECO:0000256" key="1">
    <source>
        <dbReference type="SAM" id="MobiDB-lite"/>
    </source>
</evidence>
<accession>H5TF70</accession>
<organism evidence="2 3">
    <name type="scientific">Glaciecola punicea ACAM 611</name>
    <dbReference type="NCBI Taxonomy" id="1121923"/>
    <lineage>
        <taxon>Bacteria</taxon>
        <taxon>Pseudomonadati</taxon>
        <taxon>Pseudomonadota</taxon>
        <taxon>Gammaproteobacteria</taxon>
        <taxon>Alteromonadales</taxon>
        <taxon>Alteromonadaceae</taxon>
        <taxon>Glaciecola</taxon>
    </lineage>
</organism>
<dbReference type="Proteomes" id="UP000053586">
    <property type="component" value="Unassembled WGS sequence"/>
</dbReference>
<proteinExistence type="predicted"/>
<sequence length="38" mass="4293">MTAFFMSVQRSKQACPQKRNLSYPNYGKNNPNDKGLTG</sequence>
<dbReference type="AlphaFoldDB" id="H5TF70"/>
<keyword evidence="3" id="KW-1185">Reference proteome</keyword>
<dbReference type="EMBL" id="BAET01000033">
    <property type="protein sequence ID" value="GAB56997.1"/>
    <property type="molecule type" value="Genomic_DNA"/>
</dbReference>